<evidence type="ECO:0000256" key="2">
    <source>
        <dbReference type="ARBA" id="ARBA00023002"/>
    </source>
</evidence>
<dbReference type="InterPro" id="IPR051545">
    <property type="entry name" value="NAD(P)H_dehydrogenase_qn"/>
</dbReference>
<accession>A0A5S3PRU5</accession>
<reference evidence="4 5" key="1">
    <citation type="submission" date="2019-05" db="EMBL/GenBank/DDBJ databases">
        <authorList>
            <person name="Zhang J.-Y."/>
            <person name="Feg X."/>
            <person name="Du Z.-J."/>
        </authorList>
    </citation>
    <scope>NUCLEOTIDE SEQUENCE [LARGE SCALE GENOMIC DNA]</scope>
    <source>
        <strain evidence="4 5">RZ26</strain>
    </source>
</reference>
<dbReference type="SUPFAM" id="SSF52218">
    <property type="entry name" value="Flavoproteins"/>
    <property type="match status" value="1"/>
</dbReference>
<dbReference type="AlphaFoldDB" id="A0A5S3PRU5"/>
<sequence length="200" mass="23220">MKVLIIYCHPSRKSYTYEILEQLKSSLERNKLEYEVSDLYDMGFEPDMNEKEYEREGFGNTELPVPQDVYAEHQKINKADCLIFVYPVWWSDCPAKLKGWFDRVYAVGYAYDSSKEKEIGQMKIIKYGLVICTAGYPNSYLEQIGIAESMRKVMVEDRLGGRFRKKDMVLLGGTLDKSRVRSKHSKIVESIGEKIKKIVS</sequence>
<dbReference type="InterPro" id="IPR003680">
    <property type="entry name" value="Flavodoxin_fold"/>
</dbReference>
<dbReference type="GO" id="GO:0005829">
    <property type="term" value="C:cytosol"/>
    <property type="evidence" value="ECO:0007669"/>
    <property type="project" value="TreeGrafter"/>
</dbReference>
<organism evidence="4 5">
    <name type="scientific">Maribacter algarum</name>
    <name type="common">ex Zhang et al. 2020</name>
    <dbReference type="NCBI Taxonomy" id="2578118"/>
    <lineage>
        <taxon>Bacteria</taxon>
        <taxon>Pseudomonadati</taxon>
        <taxon>Bacteroidota</taxon>
        <taxon>Flavobacteriia</taxon>
        <taxon>Flavobacteriales</taxon>
        <taxon>Flavobacteriaceae</taxon>
        <taxon>Maribacter</taxon>
    </lineage>
</organism>
<dbReference type="OrthoDB" id="652200at2"/>
<dbReference type="PANTHER" id="PTHR10204">
    <property type="entry name" value="NAD P H OXIDOREDUCTASE-RELATED"/>
    <property type="match status" value="1"/>
</dbReference>
<protein>
    <submittedName>
        <fullName evidence="4">NAD(P)H-dependent oxidoreductase</fullName>
    </submittedName>
</protein>
<dbReference type="GO" id="GO:0003955">
    <property type="term" value="F:NAD(P)H dehydrogenase (quinone) activity"/>
    <property type="evidence" value="ECO:0007669"/>
    <property type="project" value="TreeGrafter"/>
</dbReference>
<dbReference type="InterPro" id="IPR029039">
    <property type="entry name" value="Flavoprotein-like_sf"/>
</dbReference>
<keyword evidence="2" id="KW-0560">Oxidoreductase</keyword>
<dbReference type="RefSeq" id="WP_138658479.1">
    <property type="nucleotide sequence ID" value="NZ_VATY01000002.1"/>
</dbReference>
<dbReference type="Proteomes" id="UP000310314">
    <property type="component" value="Unassembled WGS sequence"/>
</dbReference>
<evidence type="ECO:0000259" key="3">
    <source>
        <dbReference type="Pfam" id="PF02525"/>
    </source>
</evidence>
<proteinExistence type="inferred from homology"/>
<gene>
    <name evidence="4" type="ORF">FEE95_13325</name>
</gene>
<evidence type="ECO:0000256" key="1">
    <source>
        <dbReference type="ARBA" id="ARBA00006252"/>
    </source>
</evidence>
<evidence type="ECO:0000313" key="5">
    <source>
        <dbReference type="Proteomes" id="UP000310314"/>
    </source>
</evidence>
<dbReference type="EMBL" id="VATY01000002">
    <property type="protein sequence ID" value="TMM57460.1"/>
    <property type="molecule type" value="Genomic_DNA"/>
</dbReference>
<dbReference type="PANTHER" id="PTHR10204:SF34">
    <property type="entry name" value="NAD(P)H DEHYDROGENASE [QUINONE] 1 ISOFORM 1"/>
    <property type="match status" value="1"/>
</dbReference>
<keyword evidence="5" id="KW-1185">Reference proteome</keyword>
<dbReference type="Pfam" id="PF02525">
    <property type="entry name" value="Flavodoxin_2"/>
    <property type="match status" value="1"/>
</dbReference>
<feature type="domain" description="Flavodoxin-like fold" evidence="3">
    <location>
        <begin position="1"/>
        <end position="152"/>
    </location>
</feature>
<name>A0A5S3PRU5_9FLAO</name>
<comment type="similarity">
    <text evidence="1">Belongs to the NAD(P)H dehydrogenase (quinone) family.</text>
</comment>
<dbReference type="Gene3D" id="3.40.50.360">
    <property type="match status" value="1"/>
</dbReference>
<comment type="caution">
    <text evidence="4">The sequence shown here is derived from an EMBL/GenBank/DDBJ whole genome shotgun (WGS) entry which is preliminary data.</text>
</comment>
<evidence type="ECO:0000313" key="4">
    <source>
        <dbReference type="EMBL" id="TMM57460.1"/>
    </source>
</evidence>